<gene>
    <name evidence="2" type="ORF">TCAL_13998</name>
</gene>
<dbReference type="GO" id="GO:0005634">
    <property type="term" value="C:nucleus"/>
    <property type="evidence" value="ECO:0007669"/>
    <property type="project" value="TreeGrafter"/>
</dbReference>
<organism evidence="2 3">
    <name type="scientific">Tigriopus californicus</name>
    <name type="common">Marine copepod</name>
    <dbReference type="NCBI Taxonomy" id="6832"/>
    <lineage>
        <taxon>Eukaryota</taxon>
        <taxon>Metazoa</taxon>
        <taxon>Ecdysozoa</taxon>
        <taxon>Arthropoda</taxon>
        <taxon>Crustacea</taxon>
        <taxon>Multicrustacea</taxon>
        <taxon>Hexanauplia</taxon>
        <taxon>Copepoda</taxon>
        <taxon>Harpacticoida</taxon>
        <taxon>Harpacticidae</taxon>
        <taxon>Tigriopus</taxon>
    </lineage>
</organism>
<dbReference type="InterPro" id="IPR003226">
    <property type="entry name" value="MYG1_exonuclease"/>
</dbReference>
<dbReference type="OMA" id="FHCDEVV"/>
<accession>A0A553N978</accession>
<dbReference type="AlphaFoldDB" id="A0A553N978"/>
<reference evidence="2 3" key="1">
    <citation type="journal article" date="2018" name="Nat. Ecol. Evol.">
        <title>Genomic signatures of mitonuclear coevolution across populations of Tigriopus californicus.</title>
        <authorList>
            <person name="Barreto F.S."/>
            <person name="Watson E.T."/>
            <person name="Lima T.G."/>
            <person name="Willett C.S."/>
            <person name="Edmands S."/>
            <person name="Li W."/>
            <person name="Burton R.S."/>
        </authorList>
    </citation>
    <scope>NUCLEOTIDE SEQUENCE [LARGE SCALE GENOMIC DNA]</scope>
    <source>
        <strain evidence="2 3">San Diego</strain>
    </source>
</reference>
<dbReference type="Proteomes" id="UP000318571">
    <property type="component" value="Chromosome 8"/>
</dbReference>
<dbReference type="PANTHER" id="PTHR11215:SF1">
    <property type="entry name" value="MYG1 EXONUCLEASE"/>
    <property type="match status" value="1"/>
</dbReference>
<comment type="similarity">
    <text evidence="1">Belongs to the MYG1 family.</text>
</comment>
<sequence length="335" mass="37501">MLKNLVSKMVKIGTHNGTFHCDEVLACAMLKLLPAFQDAEIVRSRDPKVLAECDIVVDVGGEFNVDTQRFDHHQKSFNETVSSLMEGKKWVTKLSSAGLVYVHYGKPIIKHVLDVQDDQLVDKVFDKVYANFMEEIDAQDNGIPTHDGEARYQISTHLGARVANLRPKWNDDTQDFNAGFHRALDLVRPEFLDKVRYFAQVWWPARGIVATALEERFSLHKSGRIIFFQNGRCPYKEHLFDLEEEQGIAGHILYAVFADSNGSWRVSAVPVKDQAFESRLKLPAAWLALRDEELSGTSGIPGCVFVHANGFIGGNATKQGALAMAIKSVEMSSHV</sequence>
<dbReference type="STRING" id="6832.A0A553N978"/>
<evidence type="ECO:0000313" key="2">
    <source>
        <dbReference type="EMBL" id="TRY62004.1"/>
    </source>
</evidence>
<protein>
    <submittedName>
        <fullName evidence="2">Uncharacterized protein</fullName>
    </submittedName>
</protein>
<evidence type="ECO:0000256" key="1">
    <source>
        <dbReference type="ARBA" id="ARBA00010105"/>
    </source>
</evidence>
<dbReference type="GO" id="GO:0005737">
    <property type="term" value="C:cytoplasm"/>
    <property type="evidence" value="ECO:0007669"/>
    <property type="project" value="TreeGrafter"/>
</dbReference>
<evidence type="ECO:0000313" key="3">
    <source>
        <dbReference type="Proteomes" id="UP000318571"/>
    </source>
</evidence>
<comment type="caution">
    <text evidence="2">The sequence shown here is derived from an EMBL/GenBank/DDBJ whole genome shotgun (WGS) entry which is preliminary data.</text>
</comment>
<dbReference type="Pfam" id="PF03690">
    <property type="entry name" value="MYG1_exonuc"/>
    <property type="match status" value="1"/>
</dbReference>
<keyword evidence="3" id="KW-1185">Reference proteome</keyword>
<dbReference type="PANTHER" id="PTHR11215">
    <property type="entry name" value="METAL DEPENDENT HYDROLASE - RELATED"/>
    <property type="match status" value="1"/>
</dbReference>
<name>A0A553N978_TIGCA</name>
<dbReference type="OrthoDB" id="10265310at2759"/>
<dbReference type="EMBL" id="VCGU01000459">
    <property type="protein sequence ID" value="TRY62004.1"/>
    <property type="molecule type" value="Genomic_DNA"/>
</dbReference>
<proteinExistence type="inferred from homology"/>